<dbReference type="AlphaFoldDB" id="A0A1G8H6P2"/>
<protein>
    <recommendedName>
        <fullName evidence="3">Exosortase/archaeosortase family protein</fullName>
    </recommendedName>
</protein>
<evidence type="ECO:0000313" key="1">
    <source>
        <dbReference type="EMBL" id="SDI02201.1"/>
    </source>
</evidence>
<organism evidence="1 2">
    <name type="scientific">Rhodococcus triatomae</name>
    <dbReference type="NCBI Taxonomy" id="300028"/>
    <lineage>
        <taxon>Bacteria</taxon>
        <taxon>Bacillati</taxon>
        <taxon>Actinomycetota</taxon>
        <taxon>Actinomycetes</taxon>
        <taxon>Mycobacteriales</taxon>
        <taxon>Nocardiaceae</taxon>
        <taxon>Rhodococcus</taxon>
    </lineage>
</organism>
<gene>
    <name evidence="1" type="ORF">SAMN05444695_104332</name>
</gene>
<evidence type="ECO:0000313" key="2">
    <source>
        <dbReference type="Proteomes" id="UP000183263"/>
    </source>
</evidence>
<sequence>MLRSTPASIAIRHLGVRWAIIVIAGVIGFAKTWDAVLTSVASGTTIAYVWGMPFLCLVAATGLALRKRPGLPIHDRQTDVIVGVLGMVLVLAVLWLLMPRFGIYYWLVQMDVVAAWIFTAASAVLLFGLRPVASYWPVWLLPLIMTPLMYRMLATLLGGSRFAYGFVMVVLASVAIAIAVGRTRRRALVAFFCSIAAGTVALSAAILLLPEVRGWILQVFPGLLGAVVTGAGFYLYQRRGASLAPLDRPLRQPAVSRSVWSGSLVVAVVAVLVLLIPLPPRADLRGFTPGPPATGEPTLIVPSGWSETALTEYDWQRSYFGRESTLNRQTIRTDRPHPDWDDQNRPRIVQIDTLTTEHPSRVRALPAHDMYRLDNARASDRIPVDIGRGITALFVTVIDDSLLLTWSRLQFEWSRGDGTYQRVILISVDNHNADAYFPQPTPSMLVNLGTAAQILLRGASAVTDENPEYKDRGMLETLGRQLVEAQSWQ</sequence>
<accession>A0A1G8H6P2</accession>
<dbReference type="EMBL" id="FNDN01000004">
    <property type="protein sequence ID" value="SDI02201.1"/>
    <property type="molecule type" value="Genomic_DNA"/>
</dbReference>
<reference evidence="1 2" key="1">
    <citation type="submission" date="2016-10" db="EMBL/GenBank/DDBJ databases">
        <authorList>
            <person name="de Groot N.N."/>
        </authorList>
    </citation>
    <scope>NUCLEOTIDE SEQUENCE [LARGE SCALE GENOMIC DNA]</scope>
    <source>
        <strain evidence="1 2">DSM 44892</strain>
    </source>
</reference>
<dbReference type="OrthoDB" id="4659043at2"/>
<evidence type="ECO:0008006" key="3">
    <source>
        <dbReference type="Google" id="ProtNLM"/>
    </source>
</evidence>
<proteinExistence type="predicted"/>
<dbReference type="Proteomes" id="UP000183263">
    <property type="component" value="Unassembled WGS sequence"/>
</dbReference>
<dbReference type="RefSeq" id="WP_072740198.1">
    <property type="nucleotide sequence ID" value="NZ_CP048813.1"/>
</dbReference>
<keyword evidence="2" id="KW-1185">Reference proteome</keyword>
<name>A0A1G8H6P2_9NOCA</name>